<feature type="signal peptide" evidence="1">
    <location>
        <begin position="1"/>
        <end position="40"/>
    </location>
</feature>
<evidence type="ECO:0000256" key="1">
    <source>
        <dbReference type="SAM" id="SignalP"/>
    </source>
</evidence>
<feature type="chain" id="PRO_5044806166" evidence="1">
    <location>
        <begin position="41"/>
        <end position="489"/>
    </location>
</feature>
<reference evidence="2 3" key="1">
    <citation type="journal article" date="2024" name="Ann. Entomol. Soc. Am.">
        <title>Genomic analyses of the southern and eastern yellowjacket wasps (Hymenoptera: Vespidae) reveal evolutionary signatures of social life.</title>
        <authorList>
            <person name="Catto M.A."/>
            <person name="Caine P.B."/>
            <person name="Orr S.E."/>
            <person name="Hunt B.G."/>
            <person name="Goodisman M.A.D."/>
        </authorList>
    </citation>
    <scope>NUCLEOTIDE SEQUENCE [LARGE SCALE GENOMIC DNA]</scope>
    <source>
        <strain evidence="2">233</strain>
        <tissue evidence="2">Head and thorax</tissue>
    </source>
</reference>
<dbReference type="Proteomes" id="UP001607302">
    <property type="component" value="Unassembled WGS sequence"/>
</dbReference>
<organism evidence="2 3">
    <name type="scientific">Vespula squamosa</name>
    <name type="common">Southern yellow jacket</name>
    <name type="synonym">Wasp</name>
    <dbReference type="NCBI Taxonomy" id="30214"/>
    <lineage>
        <taxon>Eukaryota</taxon>
        <taxon>Metazoa</taxon>
        <taxon>Ecdysozoa</taxon>
        <taxon>Arthropoda</taxon>
        <taxon>Hexapoda</taxon>
        <taxon>Insecta</taxon>
        <taxon>Pterygota</taxon>
        <taxon>Neoptera</taxon>
        <taxon>Endopterygota</taxon>
        <taxon>Hymenoptera</taxon>
        <taxon>Apocrita</taxon>
        <taxon>Aculeata</taxon>
        <taxon>Vespoidea</taxon>
        <taxon>Vespidae</taxon>
        <taxon>Vespinae</taxon>
        <taxon>Vespula</taxon>
    </lineage>
</organism>
<protein>
    <submittedName>
        <fullName evidence="2">Uncharacterized protein</fullName>
    </submittedName>
</protein>
<proteinExistence type="predicted"/>
<dbReference type="EMBL" id="JAUDFV010000027">
    <property type="protein sequence ID" value="KAL2737936.1"/>
    <property type="molecule type" value="Genomic_DNA"/>
</dbReference>
<sequence length="489" mass="55548">MRRMTPEYKFKADGEREMSRMMWLLSRTWLLFLLVTVARCETEDERDMSSAFIEAAKSFFTDRDAVGGLQNIASAFVQSDVGKQISDTLSRSGKSAENGISEILLKINGILTNERNDQNDVSWGFLVNTFSSMGGKTTNSADDSKEEQSFSFENMINVGKMLLGRQENAEALLGFLPMIMDVFFESGESTGSLKKHDHSGHSWFLPPILENLHVMWDHFSNSELGHAIWKKAGLSEFVAQMSDAKGNIEYEKILGSFENPSLRRRWIKLTTNFVAEWIAHVSDPSTRQRYLTTIQFVGNSFLKSQGYPRSVMFDANKPAESISRLLNVAARKHLNMKIDSSQYVGPAIAYIQELVNLASEKGFIMSRISARELSNKLSNTINNDIMEPILRSHRAYKWAIKHPQCASQILCTLNERNENDVPILRTSITKVLSYPTAWIISNKMNINFWTLYGSLMEHNGCIVKYPADCTSFHEEEIRVTTENVEHNEL</sequence>
<accession>A0ABD2BYS5</accession>
<evidence type="ECO:0000313" key="3">
    <source>
        <dbReference type="Proteomes" id="UP001607302"/>
    </source>
</evidence>
<comment type="caution">
    <text evidence="2">The sequence shown here is derived from an EMBL/GenBank/DDBJ whole genome shotgun (WGS) entry which is preliminary data.</text>
</comment>
<keyword evidence="1" id="KW-0732">Signal</keyword>
<evidence type="ECO:0000313" key="2">
    <source>
        <dbReference type="EMBL" id="KAL2737936.1"/>
    </source>
</evidence>
<dbReference type="AlphaFoldDB" id="A0ABD2BYS5"/>
<keyword evidence="3" id="KW-1185">Reference proteome</keyword>
<gene>
    <name evidence="2" type="ORF">V1478_002022</name>
</gene>
<name>A0ABD2BYS5_VESSQ</name>